<evidence type="ECO:0000256" key="5">
    <source>
        <dbReference type="ARBA" id="ARBA00022597"/>
    </source>
</evidence>
<dbReference type="NCBIfam" id="TIGR00879">
    <property type="entry name" value="SP"/>
    <property type="match status" value="1"/>
</dbReference>
<feature type="transmembrane region" description="Helical" evidence="10">
    <location>
        <begin position="359"/>
        <end position="379"/>
    </location>
</feature>
<dbReference type="PANTHER" id="PTHR48022:SF2">
    <property type="entry name" value="PLASTIDIC GLUCOSE TRANSPORTER 4"/>
    <property type="match status" value="1"/>
</dbReference>
<evidence type="ECO:0000313" key="14">
    <source>
        <dbReference type="Proteomes" id="UP000317303"/>
    </source>
</evidence>
<feature type="domain" description="Major facilitator superfamily (MFS) profile" evidence="12">
    <location>
        <begin position="49"/>
        <end position="487"/>
    </location>
</feature>
<dbReference type="Gene3D" id="1.20.1250.20">
    <property type="entry name" value="MFS general substrate transporter like domains"/>
    <property type="match status" value="2"/>
</dbReference>
<organism evidence="13 14">
    <name type="scientific">Prauserella rugosa</name>
    <dbReference type="NCBI Taxonomy" id="43354"/>
    <lineage>
        <taxon>Bacteria</taxon>
        <taxon>Bacillati</taxon>
        <taxon>Actinomycetota</taxon>
        <taxon>Actinomycetes</taxon>
        <taxon>Pseudonocardiales</taxon>
        <taxon>Pseudonocardiaceae</taxon>
        <taxon>Prauserella</taxon>
    </lineage>
</organism>
<dbReference type="InterPro" id="IPR047984">
    <property type="entry name" value="XylE-like"/>
</dbReference>
<dbReference type="AlphaFoldDB" id="A0A660CKX1"/>
<comment type="similarity">
    <text evidence="2 9">Belongs to the major facilitator superfamily. Sugar transporter (TC 2.A.1.1) family.</text>
</comment>
<dbReference type="InterPro" id="IPR000595">
    <property type="entry name" value="cNMP-bd_dom"/>
</dbReference>
<dbReference type="Pfam" id="PF00083">
    <property type="entry name" value="Sugar_tr"/>
    <property type="match status" value="1"/>
</dbReference>
<evidence type="ECO:0000256" key="3">
    <source>
        <dbReference type="ARBA" id="ARBA00022448"/>
    </source>
</evidence>
<feature type="transmembrane region" description="Helical" evidence="10">
    <location>
        <begin position="80"/>
        <end position="101"/>
    </location>
</feature>
<dbReference type="PANTHER" id="PTHR48022">
    <property type="entry name" value="PLASTIDIC GLUCOSE TRANSPORTER 4"/>
    <property type="match status" value="1"/>
</dbReference>
<dbReference type="FunFam" id="1.20.1250.20:FF:000122">
    <property type="entry name" value="D-xylose transporter XylE"/>
    <property type="match status" value="1"/>
</dbReference>
<dbReference type="CDD" id="cd17359">
    <property type="entry name" value="MFS_XylE_like"/>
    <property type="match status" value="1"/>
</dbReference>
<feature type="transmembrane region" description="Helical" evidence="10">
    <location>
        <begin position="335"/>
        <end position="352"/>
    </location>
</feature>
<proteinExistence type="inferred from homology"/>
<dbReference type="InterPro" id="IPR003663">
    <property type="entry name" value="Sugar/inositol_transpt"/>
</dbReference>
<feature type="transmembrane region" description="Helical" evidence="10">
    <location>
        <begin position="289"/>
        <end position="315"/>
    </location>
</feature>
<dbReference type="SUPFAM" id="SSF103473">
    <property type="entry name" value="MFS general substrate transporter"/>
    <property type="match status" value="1"/>
</dbReference>
<evidence type="ECO:0000256" key="9">
    <source>
        <dbReference type="RuleBase" id="RU003346"/>
    </source>
</evidence>
<evidence type="ECO:0000256" key="2">
    <source>
        <dbReference type="ARBA" id="ARBA00010992"/>
    </source>
</evidence>
<feature type="transmembrane region" description="Helical" evidence="10">
    <location>
        <begin position="49"/>
        <end position="74"/>
    </location>
</feature>
<evidence type="ECO:0000256" key="1">
    <source>
        <dbReference type="ARBA" id="ARBA00004651"/>
    </source>
</evidence>
<dbReference type="EMBL" id="VLJV01000001">
    <property type="protein sequence ID" value="TWH21821.1"/>
    <property type="molecule type" value="Genomic_DNA"/>
</dbReference>
<feature type="transmembrane region" description="Helical" evidence="10">
    <location>
        <begin position="434"/>
        <end position="453"/>
    </location>
</feature>
<evidence type="ECO:0000256" key="8">
    <source>
        <dbReference type="ARBA" id="ARBA00023136"/>
    </source>
</evidence>
<dbReference type="GO" id="GO:0005351">
    <property type="term" value="F:carbohydrate:proton symporter activity"/>
    <property type="evidence" value="ECO:0007669"/>
    <property type="project" value="TreeGrafter"/>
</dbReference>
<dbReference type="InterPro" id="IPR036259">
    <property type="entry name" value="MFS_trans_sf"/>
</dbReference>
<keyword evidence="6 10" id="KW-0812">Transmembrane</keyword>
<dbReference type="PROSITE" id="PS00217">
    <property type="entry name" value="SUGAR_TRANSPORT_2"/>
    <property type="match status" value="1"/>
</dbReference>
<dbReference type="InterPro" id="IPR005828">
    <property type="entry name" value="MFS_sugar_transport-like"/>
</dbReference>
<keyword evidence="8 10" id="KW-0472">Membrane</keyword>
<keyword evidence="7 10" id="KW-1133">Transmembrane helix</keyword>
<keyword evidence="5" id="KW-0762">Sugar transport</keyword>
<dbReference type="PROSITE" id="PS50850">
    <property type="entry name" value="MFS"/>
    <property type="match status" value="1"/>
</dbReference>
<comment type="caution">
    <text evidence="13">The sequence shown here is derived from an EMBL/GenBank/DDBJ whole genome shotgun (WGS) entry which is preliminary data.</text>
</comment>
<feature type="transmembrane region" description="Helical" evidence="10">
    <location>
        <begin position="113"/>
        <end position="135"/>
    </location>
</feature>
<feature type="transmembrane region" description="Helical" evidence="10">
    <location>
        <begin position="211"/>
        <end position="233"/>
    </location>
</feature>
<dbReference type="Proteomes" id="UP000317303">
    <property type="component" value="Unassembled WGS sequence"/>
</dbReference>
<dbReference type="PRINTS" id="PR00171">
    <property type="entry name" value="SUGRTRNSPORT"/>
</dbReference>
<feature type="transmembrane region" description="Helical" evidence="10">
    <location>
        <begin position="465"/>
        <end position="484"/>
    </location>
</feature>
<evidence type="ECO:0000256" key="10">
    <source>
        <dbReference type="SAM" id="Phobius"/>
    </source>
</evidence>
<evidence type="ECO:0000256" key="7">
    <source>
        <dbReference type="ARBA" id="ARBA00022989"/>
    </source>
</evidence>
<keyword evidence="3 9" id="KW-0813">Transport</keyword>
<evidence type="ECO:0000259" key="11">
    <source>
        <dbReference type="PROSITE" id="PS50042"/>
    </source>
</evidence>
<evidence type="ECO:0000256" key="4">
    <source>
        <dbReference type="ARBA" id="ARBA00022475"/>
    </source>
</evidence>
<gene>
    <name evidence="13" type="ORF">JD82_03690</name>
</gene>
<evidence type="ECO:0000256" key="6">
    <source>
        <dbReference type="ARBA" id="ARBA00022692"/>
    </source>
</evidence>
<name>A0A660CKX1_9PSEU</name>
<accession>A0A660CKX1</accession>
<reference evidence="13 14" key="1">
    <citation type="submission" date="2019-07" db="EMBL/GenBank/DDBJ databases">
        <title>R&amp;d 2014.</title>
        <authorList>
            <person name="Klenk H.-P."/>
        </authorList>
    </citation>
    <scope>NUCLEOTIDE SEQUENCE [LARGE SCALE GENOMIC DNA]</scope>
    <source>
        <strain evidence="13 14">DSM 43194</strain>
    </source>
</reference>
<comment type="subcellular location">
    <subcellularLocation>
        <location evidence="1">Cell membrane</location>
        <topology evidence="1">Multi-pass membrane protein</topology>
    </subcellularLocation>
</comment>
<dbReference type="InterPro" id="IPR005829">
    <property type="entry name" value="Sugar_transporter_CS"/>
</dbReference>
<evidence type="ECO:0000313" key="13">
    <source>
        <dbReference type="EMBL" id="TWH21821.1"/>
    </source>
</evidence>
<sequence length="503" mass="53588">MTVVGKDTILTNHFGVTYHHCNGALMSVPSTAEPSGSGRGAHSLRTAHFAVVAALGGFLFGYDTAVINGAVTAIQNEFQIGAVVTGLAVATALIGSALGAWSAGTLADRYGRLITMRTAAVLFLLSAIGSALPFTVWDFTFWRFVGGVAVGMASVIAPAYIAEISPAANRGRLGSLQQLAIVLGIAISQVVNWVIADYAGGAGESVLGLDAWQWMLAVEAFPAVLYGLLAFTIPESPRYLVARGRVDSAREVLSTTEGGDVDGRLAEIQHSVANDHRPRVRDLRTRRTGLLPIVWVGIVLSALQQFVGINVIFYYSSALWQSVGIDESDSLLLSLSTQIFNIVGTVLALILLDRVGRRPLLMIGSAGMAVMLAVATYAFSHAGTVNGEPNLADPYGPMALIAAHVFVFFFAISWGPVVWVLLGEMFPNRFRAPALAVAAAAQWLGNFAITASFPPLSEINLSMTYLGYTAFAAVSVWFVFKWVPETKGRTLEDMDRTTLTRAS</sequence>
<feature type="transmembrane region" description="Helical" evidence="10">
    <location>
        <begin position="141"/>
        <end position="161"/>
    </location>
</feature>
<dbReference type="PROSITE" id="PS00216">
    <property type="entry name" value="SUGAR_TRANSPORT_1"/>
    <property type="match status" value="1"/>
</dbReference>
<feature type="transmembrane region" description="Helical" evidence="10">
    <location>
        <begin position="173"/>
        <end position="191"/>
    </location>
</feature>
<dbReference type="InterPro" id="IPR020846">
    <property type="entry name" value="MFS_dom"/>
</dbReference>
<keyword evidence="4" id="KW-1003">Cell membrane</keyword>
<protein>
    <submittedName>
        <fullName evidence="13">SP family sugar:H+ symporter-like MFS transporter</fullName>
    </submittedName>
</protein>
<feature type="transmembrane region" description="Helical" evidence="10">
    <location>
        <begin position="399"/>
        <end position="422"/>
    </location>
</feature>
<dbReference type="InterPro" id="IPR050360">
    <property type="entry name" value="MFS_Sugar_Transporters"/>
</dbReference>
<evidence type="ECO:0000259" key="12">
    <source>
        <dbReference type="PROSITE" id="PS50850"/>
    </source>
</evidence>
<feature type="domain" description="Cyclic nucleotide-binding" evidence="11">
    <location>
        <begin position="239"/>
        <end position="279"/>
    </location>
</feature>
<dbReference type="GO" id="GO:0005886">
    <property type="term" value="C:plasma membrane"/>
    <property type="evidence" value="ECO:0007669"/>
    <property type="project" value="UniProtKB-SubCell"/>
</dbReference>
<dbReference type="PROSITE" id="PS50042">
    <property type="entry name" value="CNMP_BINDING_3"/>
    <property type="match status" value="1"/>
</dbReference>
<keyword evidence="14" id="KW-1185">Reference proteome</keyword>